<name>A0A3P5WH00_9MICC</name>
<gene>
    <name evidence="2" type="ORF">PSET11_00639</name>
</gene>
<keyword evidence="3" id="KW-1185">Reference proteome</keyword>
<dbReference type="RefSeq" id="WP_238989006.1">
    <property type="nucleotide sequence ID" value="NZ_CBCRYA010000012.1"/>
</dbReference>
<dbReference type="AlphaFoldDB" id="A0A3P5WH00"/>
<proteinExistence type="predicted"/>
<dbReference type="Proteomes" id="UP000280861">
    <property type="component" value="Unassembled WGS sequence"/>
</dbReference>
<evidence type="ECO:0000313" key="3">
    <source>
        <dbReference type="Proteomes" id="UP000280861"/>
    </source>
</evidence>
<protein>
    <submittedName>
        <fullName evidence="2">Uncharacterized protein</fullName>
    </submittedName>
</protein>
<reference evidence="2 3" key="1">
    <citation type="submission" date="2018-11" db="EMBL/GenBank/DDBJ databases">
        <authorList>
            <person name="Criscuolo A."/>
        </authorList>
    </citation>
    <scope>NUCLEOTIDE SEQUENCE [LARGE SCALE GENOMIC DNA]</scope>
    <source>
        <strain evidence="2">AT11b</strain>
    </source>
</reference>
<accession>A0A3P5WH00</accession>
<evidence type="ECO:0000256" key="1">
    <source>
        <dbReference type="SAM" id="MobiDB-lite"/>
    </source>
</evidence>
<sequence length="145" mass="15381">MNRVGHTRIAPHALKRTVEAVAATAFGIAPGQVAVSLDDHQGKLGVDLTVRLPAPPLLGTPAPAAPLTKEVPAGELPAGKKISAFEQAQIARLKVAILGRQITGMDLGRINIRVAAAKHRKNDDARVDQAGTRRTTSNELERRLP</sequence>
<organism evidence="2 3">
    <name type="scientific">Arthrobacter ulcerisalmonis</name>
    <dbReference type="NCBI Taxonomy" id="2483813"/>
    <lineage>
        <taxon>Bacteria</taxon>
        <taxon>Bacillati</taxon>
        <taxon>Actinomycetota</taxon>
        <taxon>Actinomycetes</taxon>
        <taxon>Micrococcales</taxon>
        <taxon>Micrococcaceae</taxon>
        <taxon>Arthrobacter</taxon>
    </lineage>
</organism>
<evidence type="ECO:0000313" key="2">
    <source>
        <dbReference type="EMBL" id="VDC20938.1"/>
    </source>
</evidence>
<feature type="region of interest" description="Disordered" evidence="1">
    <location>
        <begin position="118"/>
        <end position="145"/>
    </location>
</feature>
<dbReference type="EMBL" id="UXAU01000011">
    <property type="protein sequence ID" value="VDC20938.1"/>
    <property type="molecule type" value="Genomic_DNA"/>
</dbReference>